<protein>
    <recommendedName>
        <fullName evidence="4">Tetratricopeptide repeat protein</fullName>
    </recommendedName>
</protein>
<organism evidence="2 3">
    <name type="scientific">Roseicyclus marinus</name>
    <dbReference type="NCBI Taxonomy" id="2161673"/>
    <lineage>
        <taxon>Bacteria</taxon>
        <taxon>Pseudomonadati</taxon>
        <taxon>Pseudomonadota</taxon>
        <taxon>Alphaproteobacteria</taxon>
        <taxon>Rhodobacterales</taxon>
        <taxon>Roseobacteraceae</taxon>
        <taxon>Roseicyclus</taxon>
    </lineage>
</organism>
<evidence type="ECO:0000256" key="1">
    <source>
        <dbReference type="SAM" id="MobiDB-lite"/>
    </source>
</evidence>
<evidence type="ECO:0000313" key="3">
    <source>
        <dbReference type="Proteomes" id="UP001337723"/>
    </source>
</evidence>
<dbReference type="KEGG" id="rmai:MACH21_10830"/>
<dbReference type="EMBL" id="AP027266">
    <property type="protein sequence ID" value="BDW84906.1"/>
    <property type="molecule type" value="Genomic_DNA"/>
</dbReference>
<sequence>MARHSAFGEPEGLAAGTGGDGVPIPGTGEHLLIRALLGRGDIEAALERARRAQPMASRSDAVDLVVDLALEAERLQLARGILAHVGAEISPLQDAHVRARIALCEGDLAAATAILVTAIEAQPGAMPLRALLAEVMVAAGNAADVRAVLSMLGMAPVNPLPRDGSEAAEDLGGVDQRLG</sequence>
<evidence type="ECO:0008006" key="4">
    <source>
        <dbReference type="Google" id="ProtNLM"/>
    </source>
</evidence>
<dbReference type="AlphaFoldDB" id="A0AA48HIN2"/>
<reference evidence="2 3" key="1">
    <citation type="submission" date="2023-01" db="EMBL/GenBank/DDBJ databases">
        <title>Complete genome sequence of Roseicyclus marinus strain Dej080120_10.</title>
        <authorList>
            <person name="Ueki S."/>
            <person name="Maruyama F."/>
        </authorList>
    </citation>
    <scope>NUCLEOTIDE SEQUENCE [LARGE SCALE GENOMIC DNA]</scope>
    <source>
        <strain evidence="2 3">Dej080120_10</strain>
    </source>
</reference>
<proteinExistence type="predicted"/>
<dbReference type="RefSeq" id="WP_338275183.1">
    <property type="nucleotide sequence ID" value="NZ_AP027266.1"/>
</dbReference>
<name>A0AA48HIN2_9RHOB</name>
<keyword evidence="3" id="KW-1185">Reference proteome</keyword>
<evidence type="ECO:0000313" key="2">
    <source>
        <dbReference type="EMBL" id="BDW84906.1"/>
    </source>
</evidence>
<dbReference type="Pfam" id="PF14559">
    <property type="entry name" value="TPR_19"/>
    <property type="match status" value="1"/>
</dbReference>
<dbReference type="Proteomes" id="UP001337723">
    <property type="component" value="Chromosome"/>
</dbReference>
<gene>
    <name evidence="2" type="ORF">MACH21_10830</name>
</gene>
<feature type="region of interest" description="Disordered" evidence="1">
    <location>
        <begin position="1"/>
        <end position="22"/>
    </location>
</feature>
<accession>A0AA48HIN2</accession>